<feature type="region of interest" description="Disordered" evidence="1">
    <location>
        <begin position="246"/>
        <end position="309"/>
    </location>
</feature>
<protein>
    <submittedName>
        <fullName evidence="3">Uncharacterized protein</fullName>
    </submittedName>
</protein>
<keyword evidence="2" id="KW-0812">Transmembrane</keyword>
<evidence type="ECO:0000256" key="1">
    <source>
        <dbReference type="SAM" id="MobiDB-lite"/>
    </source>
</evidence>
<evidence type="ECO:0000313" key="3">
    <source>
        <dbReference type="EMBL" id="TMR37507.1"/>
    </source>
</evidence>
<keyword evidence="2" id="KW-1133">Transmembrane helix</keyword>
<evidence type="ECO:0000256" key="2">
    <source>
        <dbReference type="SAM" id="Phobius"/>
    </source>
</evidence>
<name>A0A5S4GXF0_9ACTN</name>
<feature type="region of interest" description="Disordered" evidence="1">
    <location>
        <begin position="19"/>
        <end position="45"/>
    </location>
</feature>
<organism evidence="3 4">
    <name type="scientific">Nonomuraea zeae</name>
    <dbReference type="NCBI Taxonomy" id="1642303"/>
    <lineage>
        <taxon>Bacteria</taxon>
        <taxon>Bacillati</taxon>
        <taxon>Actinomycetota</taxon>
        <taxon>Actinomycetes</taxon>
        <taxon>Streptosporangiales</taxon>
        <taxon>Streptosporangiaceae</taxon>
        <taxon>Nonomuraea</taxon>
    </lineage>
</organism>
<comment type="caution">
    <text evidence="3">The sequence shown here is derived from an EMBL/GenBank/DDBJ whole genome shotgun (WGS) entry which is preliminary data.</text>
</comment>
<dbReference type="OrthoDB" id="9825161at2"/>
<proteinExistence type="predicted"/>
<feature type="transmembrane region" description="Helical" evidence="2">
    <location>
        <begin position="325"/>
        <end position="348"/>
    </location>
</feature>
<accession>A0A5S4GXF0</accession>
<dbReference type="EMBL" id="VCKX01000016">
    <property type="protein sequence ID" value="TMR37507.1"/>
    <property type="molecule type" value="Genomic_DNA"/>
</dbReference>
<dbReference type="RefSeq" id="WP_138688956.1">
    <property type="nucleotide sequence ID" value="NZ_JBHSAZ010000089.1"/>
</dbReference>
<feature type="compositionally biased region" description="Low complexity" evidence="1">
    <location>
        <begin position="28"/>
        <end position="43"/>
    </location>
</feature>
<gene>
    <name evidence="3" type="ORF">ETD85_07945</name>
</gene>
<feature type="compositionally biased region" description="Basic and acidic residues" evidence="1">
    <location>
        <begin position="283"/>
        <end position="301"/>
    </location>
</feature>
<evidence type="ECO:0000313" key="4">
    <source>
        <dbReference type="Proteomes" id="UP000306628"/>
    </source>
</evidence>
<dbReference type="AlphaFoldDB" id="A0A5S4GXF0"/>
<keyword evidence="4" id="KW-1185">Reference proteome</keyword>
<reference evidence="3 4" key="1">
    <citation type="submission" date="2019-05" db="EMBL/GenBank/DDBJ databases">
        <title>Draft genome sequence of Nonomuraea zeae DSM 100528.</title>
        <authorList>
            <person name="Saricaoglu S."/>
            <person name="Isik K."/>
        </authorList>
    </citation>
    <scope>NUCLEOTIDE SEQUENCE [LARGE SCALE GENOMIC DNA]</scope>
    <source>
        <strain evidence="3 4">DSM 100528</strain>
    </source>
</reference>
<sequence length="355" mass="39101">MGLLRLTVLMWLTMRQLRKGARGPSSGTREPSPAAPEPARTPAVGRRRSLRLITGMSALTALLGVAAWSQYQTAAPVPLFTRFNGNISVSVTVPEGAGTLEHLMLGVKAFRCAELQAEGMVLDDKELATCGPDTYDVMMTGLAKKGAPLCFDYHIEFDGDARLSEVELNDKPYPEPASQKTMSRLDGRLCRRPPSLRTETVHIRGRAREPLVISRGYTTVLAAPGVMYGYQGNTRHIETDISWELGRTPPDSVVESSTEYGRDKSDPLLLAWNHPSPETIPEPEPRLEWRADPKEPEREPDPGGYVAGPHARLMSIPRRQAAERALFWAGLLAGAAVSTLAWTGELLLENRRSRR</sequence>
<dbReference type="Proteomes" id="UP000306628">
    <property type="component" value="Unassembled WGS sequence"/>
</dbReference>
<keyword evidence="2" id="KW-0472">Membrane</keyword>